<dbReference type="EMBL" id="JAINUG010000833">
    <property type="protein sequence ID" value="KAJ8361910.1"/>
    <property type="molecule type" value="Genomic_DNA"/>
</dbReference>
<dbReference type="AlphaFoldDB" id="A0AAD7VYM8"/>
<proteinExistence type="predicted"/>
<dbReference type="Gene3D" id="1.10.10.60">
    <property type="entry name" value="Homeodomain-like"/>
    <property type="match status" value="1"/>
</dbReference>
<protein>
    <submittedName>
        <fullName evidence="1">Uncharacterized protein</fullName>
    </submittedName>
</protein>
<accession>A0AAD7VYM8</accession>
<evidence type="ECO:0000313" key="2">
    <source>
        <dbReference type="Proteomes" id="UP001221898"/>
    </source>
</evidence>
<dbReference type="InterPro" id="IPR009057">
    <property type="entry name" value="Homeodomain-like_sf"/>
</dbReference>
<dbReference type="SUPFAM" id="SSF46689">
    <property type="entry name" value="Homeodomain-like"/>
    <property type="match status" value="1"/>
</dbReference>
<name>A0AAD7VYM8_9TELE</name>
<dbReference type="InterPro" id="IPR001356">
    <property type="entry name" value="HD"/>
</dbReference>
<keyword evidence="2" id="KW-1185">Reference proteome</keyword>
<dbReference type="GO" id="GO:0003677">
    <property type="term" value="F:DNA binding"/>
    <property type="evidence" value="ECO:0007669"/>
    <property type="project" value="InterPro"/>
</dbReference>
<comment type="caution">
    <text evidence="1">The sequence shown here is derived from an EMBL/GenBank/DDBJ whole genome shotgun (WGS) entry which is preliminary data.</text>
</comment>
<dbReference type="Proteomes" id="UP001221898">
    <property type="component" value="Unassembled WGS sequence"/>
</dbReference>
<sequence>MTWARKHPALSYISLPTSAFVSWGERPIQAPGIPCSGLLLLWQAEGTIRQAPGGLNRRLHRHVGQEQETPQPHHLQHLPEKVFQKTHYPYFYACEQLSLRTELTEARVQV</sequence>
<evidence type="ECO:0000313" key="1">
    <source>
        <dbReference type="EMBL" id="KAJ8361910.1"/>
    </source>
</evidence>
<reference evidence="1" key="1">
    <citation type="journal article" date="2023" name="Science">
        <title>Genome structures resolve the early diversification of teleost fishes.</title>
        <authorList>
            <person name="Parey E."/>
            <person name="Louis A."/>
            <person name="Montfort J."/>
            <person name="Bouchez O."/>
            <person name="Roques C."/>
            <person name="Iampietro C."/>
            <person name="Lluch J."/>
            <person name="Castinel A."/>
            <person name="Donnadieu C."/>
            <person name="Desvignes T."/>
            <person name="Floi Bucao C."/>
            <person name="Jouanno E."/>
            <person name="Wen M."/>
            <person name="Mejri S."/>
            <person name="Dirks R."/>
            <person name="Jansen H."/>
            <person name="Henkel C."/>
            <person name="Chen W.J."/>
            <person name="Zahm M."/>
            <person name="Cabau C."/>
            <person name="Klopp C."/>
            <person name="Thompson A.W."/>
            <person name="Robinson-Rechavi M."/>
            <person name="Braasch I."/>
            <person name="Lecointre G."/>
            <person name="Bobe J."/>
            <person name="Postlethwait J.H."/>
            <person name="Berthelot C."/>
            <person name="Roest Crollius H."/>
            <person name="Guiguen Y."/>
        </authorList>
    </citation>
    <scope>NUCLEOTIDE SEQUENCE</scope>
    <source>
        <strain evidence="1">NC1722</strain>
    </source>
</reference>
<dbReference type="CDD" id="cd00086">
    <property type="entry name" value="homeodomain"/>
    <property type="match status" value="1"/>
</dbReference>
<gene>
    <name evidence="1" type="ORF">AAFF_G00412410</name>
</gene>
<organism evidence="1 2">
    <name type="scientific">Aldrovandia affinis</name>
    <dbReference type="NCBI Taxonomy" id="143900"/>
    <lineage>
        <taxon>Eukaryota</taxon>
        <taxon>Metazoa</taxon>
        <taxon>Chordata</taxon>
        <taxon>Craniata</taxon>
        <taxon>Vertebrata</taxon>
        <taxon>Euteleostomi</taxon>
        <taxon>Actinopterygii</taxon>
        <taxon>Neopterygii</taxon>
        <taxon>Teleostei</taxon>
        <taxon>Notacanthiformes</taxon>
        <taxon>Halosauridae</taxon>
        <taxon>Aldrovandia</taxon>
    </lineage>
</organism>